<dbReference type="PANTHER" id="PTHR43943">
    <property type="entry name" value="DEHYDROGENASE/REDUCTASE (SDR FAMILY) MEMBER 4"/>
    <property type="match status" value="1"/>
</dbReference>
<keyword evidence="2" id="KW-0560">Oxidoreductase</keyword>
<dbReference type="Proteomes" id="UP001500683">
    <property type="component" value="Unassembled WGS sequence"/>
</dbReference>
<evidence type="ECO:0000313" key="4">
    <source>
        <dbReference type="Proteomes" id="UP001500683"/>
    </source>
</evidence>
<organism evidence="3 4">
    <name type="scientific">Actinomadura miaoliensis</name>
    <dbReference type="NCBI Taxonomy" id="430685"/>
    <lineage>
        <taxon>Bacteria</taxon>
        <taxon>Bacillati</taxon>
        <taxon>Actinomycetota</taxon>
        <taxon>Actinomycetes</taxon>
        <taxon>Streptosporangiales</taxon>
        <taxon>Thermomonosporaceae</taxon>
        <taxon>Actinomadura</taxon>
    </lineage>
</organism>
<dbReference type="InterPro" id="IPR002347">
    <property type="entry name" value="SDR_fam"/>
</dbReference>
<evidence type="ECO:0000256" key="1">
    <source>
        <dbReference type="ARBA" id="ARBA00006484"/>
    </source>
</evidence>
<dbReference type="PANTHER" id="PTHR43943:SF17">
    <property type="entry name" value="3-PHENYLPROPIONATE-DIHYDRODIOL_CINNAMIC ACID-DIHYDRODIOL DEHYDROGENASE"/>
    <property type="match status" value="1"/>
</dbReference>
<accession>A0ABP7W051</accession>
<evidence type="ECO:0008006" key="5">
    <source>
        <dbReference type="Google" id="ProtNLM"/>
    </source>
</evidence>
<name>A0ABP7W051_9ACTN</name>
<evidence type="ECO:0000313" key="3">
    <source>
        <dbReference type="EMBL" id="GAA4077931.1"/>
    </source>
</evidence>
<dbReference type="Gene3D" id="3.40.50.720">
    <property type="entry name" value="NAD(P)-binding Rossmann-like Domain"/>
    <property type="match status" value="1"/>
</dbReference>
<gene>
    <name evidence="3" type="ORF">GCM10022214_39770</name>
</gene>
<dbReference type="EMBL" id="BAAAZG010000025">
    <property type="protein sequence ID" value="GAA4077931.1"/>
    <property type="molecule type" value="Genomic_DNA"/>
</dbReference>
<comment type="similarity">
    <text evidence="1">Belongs to the short-chain dehydrogenases/reductases (SDR) family.</text>
</comment>
<dbReference type="RefSeq" id="WP_344949326.1">
    <property type="nucleotide sequence ID" value="NZ_BAAAZG010000025.1"/>
</dbReference>
<dbReference type="InterPro" id="IPR036291">
    <property type="entry name" value="NAD(P)-bd_dom_sf"/>
</dbReference>
<protein>
    <recommendedName>
        <fullName evidence="5">SDR family NAD(P)-dependent oxidoreductase</fullName>
    </recommendedName>
</protein>
<reference evidence="4" key="1">
    <citation type="journal article" date="2019" name="Int. J. Syst. Evol. Microbiol.">
        <title>The Global Catalogue of Microorganisms (GCM) 10K type strain sequencing project: providing services to taxonomists for standard genome sequencing and annotation.</title>
        <authorList>
            <consortium name="The Broad Institute Genomics Platform"/>
            <consortium name="The Broad Institute Genome Sequencing Center for Infectious Disease"/>
            <person name="Wu L."/>
            <person name="Ma J."/>
        </authorList>
    </citation>
    <scope>NUCLEOTIDE SEQUENCE [LARGE SCALE GENOMIC DNA]</scope>
    <source>
        <strain evidence="4">JCM 16702</strain>
    </source>
</reference>
<evidence type="ECO:0000256" key="2">
    <source>
        <dbReference type="ARBA" id="ARBA00023002"/>
    </source>
</evidence>
<sequence length="102" mass="10996">MTRFTGRTALITGGTSGMGLATAHRLIAEGAHVVVTGRTRRRVDQAVAALGPRALGVAANAADLNEIDALMDTIRTRHDRLDVLLRQCRGGYLRAFRNGTWP</sequence>
<dbReference type="SUPFAM" id="SSF51735">
    <property type="entry name" value="NAD(P)-binding Rossmann-fold domains"/>
    <property type="match status" value="1"/>
</dbReference>
<keyword evidence="4" id="KW-1185">Reference proteome</keyword>
<comment type="caution">
    <text evidence="3">The sequence shown here is derived from an EMBL/GenBank/DDBJ whole genome shotgun (WGS) entry which is preliminary data.</text>
</comment>
<dbReference type="Pfam" id="PF00106">
    <property type="entry name" value="adh_short"/>
    <property type="match status" value="1"/>
</dbReference>
<proteinExistence type="inferred from homology"/>